<dbReference type="InterPro" id="IPR050570">
    <property type="entry name" value="Cell_wall_metabolism_enzyme"/>
</dbReference>
<name>A0A1G2DEX3_9BACT</name>
<comment type="caution">
    <text evidence="4">The sequence shown here is derived from an EMBL/GenBank/DDBJ whole genome shotgun (WGS) entry which is preliminary data.</text>
</comment>
<keyword evidence="1" id="KW-0175">Coiled coil</keyword>
<keyword evidence="2" id="KW-0732">Signal</keyword>
<dbReference type="PANTHER" id="PTHR21666:SF270">
    <property type="entry name" value="MUREIN HYDROLASE ACTIVATOR ENVC"/>
    <property type="match status" value="1"/>
</dbReference>
<dbReference type="InterPro" id="IPR011055">
    <property type="entry name" value="Dup_hybrid_motif"/>
</dbReference>
<dbReference type="CDD" id="cd12797">
    <property type="entry name" value="M23_peptidase"/>
    <property type="match status" value="1"/>
</dbReference>
<dbReference type="Proteomes" id="UP000178099">
    <property type="component" value="Unassembled WGS sequence"/>
</dbReference>
<organism evidence="4 5">
    <name type="scientific">Candidatus Lloydbacteria bacterium RIFCSPHIGHO2_02_FULL_51_22</name>
    <dbReference type="NCBI Taxonomy" id="1798663"/>
    <lineage>
        <taxon>Bacteria</taxon>
        <taxon>Candidatus Lloydiibacteriota</taxon>
    </lineage>
</organism>
<accession>A0A1G2DEX3</accession>
<gene>
    <name evidence="4" type="ORF">A3D67_00810</name>
</gene>
<sequence length="432" mass="47427">MSRFSKILVLALVGTFFLPTAVYAGVVDDLQKKIAERTLEILKLEADIKAYHEELDRTTKQAQGLDNALALLNLTDKKLATSIKVTEAKVASAIDSITALGYDIDITGARINDGSLTLKSALRGRYELETYSLAEIMLAHPTFSSFWTFVTYLEAFQKNVGTHLAELKDLKSSLEDKEARITEEKANLLAYKGNLLDQKDIIEVNKDEKERLLAETKNKESLYESLLAERLKKKEALEQEIADFEERLKVEIDPESLPETGTGVLAWPFDSVVVTQYFGNTPFASANPQVYNGLGHNGIDLRGAIGTPVKAAANGVVVDTGDTDAQCYKVSYGKWVLVRHYNGLSTLYAHLSLIRAQPGDEISRGDIVGYSGNGGYSTGPHLHFTVYATAAVSISEPTGPNKYVSKICGTYLKLPLSAKNGYLNPLSYLSKI</sequence>
<feature type="coiled-coil region" evidence="1">
    <location>
        <begin position="164"/>
        <end position="247"/>
    </location>
</feature>
<evidence type="ECO:0000313" key="4">
    <source>
        <dbReference type="EMBL" id="OGZ12197.1"/>
    </source>
</evidence>
<feature type="domain" description="M23ase beta-sheet core" evidence="3">
    <location>
        <begin position="296"/>
        <end position="388"/>
    </location>
</feature>
<dbReference type="AlphaFoldDB" id="A0A1G2DEX3"/>
<dbReference type="GO" id="GO:0004222">
    <property type="term" value="F:metalloendopeptidase activity"/>
    <property type="evidence" value="ECO:0007669"/>
    <property type="project" value="TreeGrafter"/>
</dbReference>
<dbReference type="Gene3D" id="2.70.70.10">
    <property type="entry name" value="Glucose Permease (Domain IIA)"/>
    <property type="match status" value="1"/>
</dbReference>
<evidence type="ECO:0000259" key="3">
    <source>
        <dbReference type="Pfam" id="PF01551"/>
    </source>
</evidence>
<dbReference type="Pfam" id="PF01551">
    <property type="entry name" value="Peptidase_M23"/>
    <property type="match status" value="1"/>
</dbReference>
<feature type="coiled-coil region" evidence="1">
    <location>
        <begin position="27"/>
        <end position="68"/>
    </location>
</feature>
<dbReference type="SUPFAM" id="SSF51261">
    <property type="entry name" value="Duplicated hybrid motif"/>
    <property type="match status" value="1"/>
</dbReference>
<protein>
    <recommendedName>
        <fullName evidence="3">M23ase beta-sheet core domain-containing protein</fullName>
    </recommendedName>
</protein>
<dbReference type="EMBL" id="MHLN01000009">
    <property type="protein sequence ID" value="OGZ12197.1"/>
    <property type="molecule type" value="Genomic_DNA"/>
</dbReference>
<evidence type="ECO:0000256" key="1">
    <source>
        <dbReference type="SAM" id="Coils"/>
    </source>
</evidence>
<dbReference type="Gene3D" id="6.10.250.3150">
    <property type="match status" value="1"/>
</dbReference>
<dbReference type="InterPro" id="IPR016047">
    <property type="entry name" value="M23ase_b-sheet_dom"/>
</dbReference>
<feature type="chain" id="PRO_5009582551" description="M23ase beta-sheet core domain-containing protein" evidence="2">
    <location>
        <begin position="25"/>
        <end position="432"/>
    </location>
</feature>
<feature type="signal peptide" evidence="2">
    <location>
        <begin position="1"/>
        <end position="24"/>
    </location>
</feature>
<reference evidence="4 5" key="1">
    <citation type="journal article" date="2016" name="Nat. Commun.">
        <title>Thousands of microbial genomes shed light on interconnected biogeochemical processes in an aquifer system.</title>
        <authorList>
            <person name="Anantharaman K."/>
            <person name="Brown C.T."/>
            <person name="Hug L.A."/>
            <person name="Sharon I."/>
            <person name="Castelle C.J."/>
            <person name="Probst A.J."/>
            <person name="Thomas B.C."/>
            <person name="Singh A."/>
            <person name="Wilkins M.J."/>
            <person name="Karaoz U."/>
            <person name="Brodie E.L."/>
            <person name="Williams K.H."/>
            <person name="Hubbard S.S."/>
            <person name="Banfield J.F."/>
        </authorList>
    </citation>
    <scope>NUCLEOTIDE SEQUENCE [LARGE SCALE GENOMIC DNA]</scope>
</reference>
<dbReference type="PANTHER" id="PTHR21666">
    <property type="entry name" value="PEPTIDASE-RELATED"/>
    <property type="match status" value="1"/>
</dbReference>
<evidence type="ECO:0000256" key="2">
    <source>
        <dbReference type="SAM" id="SignalP"/>
    </source>
</evidence>
<evidence type="ECO:0000313" key="5">
    <source>
        <dbReference type="Proteomes" id="UP000178099"/>
    </source>
</evidence>
<proteinExistence type="predicted"/>